<evidence type="ECO:0000313" key="1">
    <source>
        <dbReference type="EMBL" id="CAG9310579.1"/>
    </source>
</evidence>
<reference evidence="1" key="1">
    <citation type="submission" date="2021-09" db="EMBL/GenBank/DDBJ databases">
        <authorList>
            <consortium name="AG Swart"/>
            <person name="Singh M."/>
            <person name="Singh A."/>
            <person name="Seah K."/>
            <person name="Emmerich C."/>
        </authorList>
    </citation>
    <scope>NUCLEOTIDE SEQUENCE</scope>
    <source>
        <strain evidence="1">ATCC30299</strain>
    </source>
</reference>
<gene>
    <name evidence="1" type="ORF">BSTOLATCC_MIC1421</name>
</gene>
<name>A0AAU9I632_9CILI</name>
<evidence type="ECO:0000313" key="2">
    <source>
        <dbReference type="Proteomes" id="UP001162131"/>
    </source>
</evidence>
<dbReference type="Proteomes" id="UP001162131">
    <property type="component" value="Unassembled WGS sequence"/>
</dbReference>
<proteinExistence type="predicted"/>
<accession>A0AAU9I632</accession>
<dbReference type="EMBL" id="CAJZBQ010000002">
    <property type="protein sequence ID" value="CAG9310579.1"/>
    <property type="molecule type" value="Genomic_DNA"/>
</dbReference>
<dbReference type="AlphaFoldDB" id="A0AAU9I632"/>
<sequence length="67" mass="7864">MNYLSYNNHLSSSLSANFIQSGKWQVRVLLMSFEIENADKPKKRKLWVKNINGKKVIGIIFVRKRLL</sequence>
<protein>
    <submittedName>
        <fullName evidence="1">Uncharacterized protein</fullName>
    </submittedName>
</protein>
<organism evidence="1 2">
    <name type="scientific">Blepharisma stoltei</name>
    <dbReference type="NCBI Taxonomy" id="1481888"/>
    <lineage>
        <taxon>Eukaryota</taxon>
        <taxon>Sar</taxon>
        <taxon>Alveolata</taxon>
        <taxon>Ciliophora</taxon>
        <taxon>Postciliodesmatophora</taxon>
        <taxon>Heterotrichea</taxon>
        <taxon>Heterotrichida</taxon>
        <taxon>Blepharismidae</taxon>
        <taxon>Blepharisma</taxon>
    </lineage>
</organism>
<keyword evidence="2" id="KW-1185">Reference proteome</keyword>
<comment type="caution">
    <text evidence="1">The sequence shown here is derived from an EMBL/GenBank/DDBJ whole genome shotgun (WGS) entry which is preliminary data.</text>
</comment>